<evidence type="ECO:0000256" key="7">
    <source>
        <dbReference type="ARBA" id="ARBA00023242"/>
    </source>
</evidence>
<evidence type="ECO:0000256" key="6">
    <source>
        <dbReference type="ARBA" id="ARBA00022801"/>
    </source>
</evidence>
<name>A0A388KCS9_CHABU</name>
<evidence type="ECO:0000256" key="5">
    <source>
        <dbReference type="ARBA" id="ARBA00022723"/>
    </source>
</evidence>
<organism evidence="10 11">
    <name type="scientific">Chara braunii</name>
    <name type="common">Braun's stonewort</name>
    <dbReference type="NCBI Taxonomy" id="69332"/>
    <lineage>
        <taxon>Eukaryota</taxon>
        <taxon>Viridiplantae</taxon>
        <taxon>Streptophyta</taxon>
        <taxon>Charophyceae</taxon>
        <taxon>Charales</taxon>
        <taxon>Characeae</taxon>
        <taxon>Chara</taxon>
    </lineage>
</organism>
<feature type="compositionally biased region" description="Acidic residues" evidence="8">
    <location>
        <begin position="396"/>
        <end position="408"/>
    </location>
</feature>
<keyword evidence="5" id="KW-0479">Metal-binding</keyword>
<dbReference type="GO" id="GO:0046872">
    <property type="term" value="F:metal ion binding"/>
    <property type="evidence" value="ECO:0007669"/>
    <property type="project" value="UniProtKB-KW"/>
</dbReference>
<comment type="similarity">
    <text evidence="3">Belongs to the HARBI1 family.</text>
</comment>
<proteinExistence type="inferred from homology"/>
<comment type="caution">
    <text evidence="10">The sequence shown here is derived from an EMBL/GenBank/DDBJ whole genome shotgun (WGS) entry which is preliminary data.</text>
</comment>
<evidence type="ECO:0000256" key="3">
    <source>
        <dbReference type="ARBA" id="ARBA00006958"/>
    </source>
</evidence>
<sequence>MDEQWEDRLLFVVVAVMQWVSRRYVGVMAVLDAASLLPVRDSELAMSMTMLCGVIFHNLSMLSTLAAGVEDRMRGRRRLWVIERSGGVWEDLQLKGERHEKVFRRFFRLLRPVFNDILQRIGPYIQRAITNWRQPLPAEQKFSCVLIRWATGGFYRQSGHGLGMGLVSALRSNKDVVEAIIREYGHVLSFPEGRRLQEVMDAFERKGFPGCVGAVDCIHLYIEKPRNEHAACYYDRTGRFSIIAKVICDHKCRILVFVGCPGSCHDIRVLKHSTLTTDYDKGVGVLHSTPATLRDGSSIDRFLLGDAGYPLLSWFMTPHPTNRPRTPEQVVFDDMHMTTRSCIERTFGFIKHIWRNFGRRHISNLKTICKEFMACCILHNILLDYKVDMNGLAGCDSDDSDDDSDEDCPQPPPYQPPLYEGEAMSEHIGSV</sequence>
<dbReference type="Pfam" id="PF13359">
    <property type="entry name" value="DDE_Tnp_4"/>
    <property type="match status" value="1"/>
</dbReference>
<dbReference type="AlphaFoldDB" id="A0A388KCS9"/>
<keyword evidence="4" id="KW-0540">Nuclease</keyword>
<evidence type="ECO:0000256" key="8">
    <source>
        <dbReference type="SAM" id="MobiDB-lite"/>
    </source>
</evidence>
<evidence type="ECO:0000259" key="9">
    <source>
        <dbReference type="Pfam" id="PF13359"/>
    </source>
</evidence>
<dbReference type="InterPro" id="IPR045249">
    <property type="entry name" value="HARBI1-like"/>
</dbReference>
<evidence type="ECO:0000256" key="1">
    <source>
        <dbReference type="ARBA" id="ARBA00001968"/>
    </source>
</evidence>
<dbReference type="OMA" id="MYNNIAN"/>
<keyword evidence="11" id="KW-1185">Reference proteome</keyword>
<dbReference type="OrthoDB" id="2014913at2759"/>
<keyword evidence="6" id="KW-0378">Hydrolase</keyword>
<evidence type="ECO:0000313" key="10">
    <source>
        <dbReference type="EMBL" id="GBG67874.1"/>
    </source>
</evidence>
<dbReference type="Proteomes" id="UP000265515">
    <property type="component" value="Unassembled WGS sequence"/>
</dbReference>
<feature type="region of interest" description="Disordered" evidence="8">
    <location>
        <begin position="396"/>
        <end position="431"/>
    </location>
</feature>
<dbReference type="PANTHER" id="PTHR22930:SF85">
    <property type="entry name" value="GH03217P-RELATED"/>
    <property type="match status" value="1"/>
</dbReference>
<dbReference type="GO" id="GO:0004518">
    <property type="term" value="F:nuclease activity"/>
    <property type="evidence" value="ECO:0007669"/>
    <property type="project" value="UniProtKB-KW"/>
</dbReference>
<dbReference type="GO" id="GO:0016787">
    <property type="term" value="F:hydrolase activity"/>
    <property type="evidence" value="ECO:0007669"/>
    <property type="project" value="UniProtKB-KW"/>
</dbReference>
<accession>A0A388KCS9</accession>
<gene>
    <name evidence="10" type="ORF">CBR_g993</name>
</gene>
<reference evidence="10 11" key="1">
    <citation type="journal article" date="2018" name="Cell">
        <title>The Chara Genome: Secondary Complexity and Implications for Plant Terrestrialization.</title>
        <authorList>
            <person name="Nishiyama T."/>
            <person name="Sakayama H."/>
            <person name="Vries J.D."/>
            <person name="Buschmann H."/>
            <person name="Saint-Marcoux D."/>
            <person name="Ullrich K.K."/>
            <person name="Haas F.B."/>
            <person name="Vanderstraeten L."/>
            <person name="Becker D."/>
            <person name="Lang D."/>
            <person name="Vosolsobe S."/>
            <person name="Rombauts S."/>
            <person name="Wilhelmsson P.K.I."/>
            <person name="Janitza P."/>
            <person name="Kern R."/>
            <person name="Heyl A."/>
            <person name="Rumpler F."/>
            <person name="Villalobos L.I.A.C."/>
            <person name="Clay J.M."/>
            <person name="Skokan R."/>
            <person name="Toyoda A."/>
            <person name="Suzuki Y."/>
            <person name="Kagoshima H."/>
            <person name="Schijlen E."/>
            <person name="Tajeshwar N."/>
            <person name="Catarino B."/>
            <person name="Hetherington A.J."/>
            <person name="Saltykova A."/>
            <person name="Bonnot C."/>
            <person name="Breuninger H."/>
            <person name="Symeonidi A."/>
            <person name="Radhakrishnan G.V."/>
            <person name="Van Nieuwerburgh F."/>
            <person name="Deforce D."/>
            <person name="Chang C."/>
            <person name="Karol K.G."/>
            <person name="Hedrich R."/>
            <person name="Ulvskov P."/>
            <person name="Glockner G."/>
            <person name="Delwiche C.F."/>
            <person name="Petrasek J."/>
            <person name="Van de Peer Y."/>
            <person name="Friml J."/>
            <person name="Beilby M."/>
            <person name="Dolan L."/>
            <person name="Kohara Y."/>
            <person name="Sugano S."/>
            <person name="Fujiyama A."/>
            <person name="Delaux P.-M."/>
            <person name="Quint M."/>
            <person name="TheiBen G."/>
            <person name="Hagemann M."/>
            <person name="Harholt J."/>
            <person name="Dunand C."/>
            <person name="Zachgo S."/>
            <person name="Langdale J."/>
            <person name="Maumus F."/>
            <person name="Straeten D.V.D."/>
            <person name="Gould S.B."/>
            <person name="Rensing S.A."/>
        </authorList>
    </citation>
    <scope>NUCLEOTIDE SEQUENCE [LARGE SCALE GENOMIC DNA]</scope>
    <source>
        <strain evidence="10 11">S276</strain>
    </source>
</reference>
<feature type="domain" description="DDE Tnp4" evidence="9">
    <location>
        <begin position="215"/>
        <end position="380"/>
    </location>
</feature>
<keyword evidence="7" id="KW-0539">Nucleus</keyword>
<dbReference type="PANTHER" id="PTHR22930">
    <property type="match status" value="1"/>
</dbReference>
<dbReference type="GO" id="GO:0005634">
    <property type="term" value="C:nucleus"/>
    <property type="evidence" value="ECO:0007669"/>
    <property type="project" value="UniProtKB-SubCell"/>
</dbReference>
<dbReference type="Gramene" id="GBG67874">
    <property type="protein sequence ID" value="GBG67874"/>
    <property type="gene ID" value="CBR_g993"/>
</dbReference>
<evidence type="ECO:0000256" key="4">
    <source>
        <dbReference type="ARBA" id="ARBA00022722"/>
    </source>
</evidence>
<dbReference type="EMBL" id="BFEA01000093">
    <property type="protein sequence ID" value="GBG67874.1"/>
    <property type="molecule type" value="Genomic_DNA"/>
</dbReference>
<protein>
    <recommendedName>
        <fullName evidence="9">DDE Tnp4 domain-containing protein</fullName>
    </recommendedName>
</protein>
<dbReference type="InterPro" id="IPR027806">
    <property type="entry name" value="HARBI1_dom"/>
</dbReference>
<evidence type="ECO:0000313" key="11">
    <source>
        <dbReference type="Proteomes" id="UP000265515"/>
    </source>
</evidence>
<comment type="cofactor">
    <cofactor evidence="1">
        <name>a divalent metal cation</name>
        <dbReference type="ChEBI" id="CHEBI:60240"/>
    </cofactor>
</comment>
<comment type="subcellular location">
    <subcellularLocation>
        <location evidence="2">Nucleus</location>
    </subcellularLocation>
</comment>
<evidence type="ECO:0000256" key="2">
    <source>
        <dbReference type="ARBA" id="ARBA00004123"/>
    </source>
</evidence>